<reference evidence="7 8" key="1">
    <citation type="journal article" date="2018" name="Front. Microbiol.">
        <title>Genomic and genetic insights into a cosmopolitan fungus, Paecilomyces variotii (Eurotiales).</title>
        <authorList>
            <person name="Urquhart A.S."/>
            <person name="Mondo S.J."/>
            <person name="Makela M.R."/>
            <person name="Hane J.K."/>
            <person name="Wiebenga A."/>
            <person name="He G."/>
            <person name="Mihaltcheva S."/>
            <person name="Pangilinan J."/>
            <person name="Lipzen A."/>
            <person name="Barry K."/>
            <person name="de Vries R.P."/>
            <person name="Grigoriev I.V."/>
            <person name="Idnurm A."/>
        </authorList>
    </citation>
    <scope>NUCLEOTIDE SEQUENCE [LARGE SCALE GENOMIC DNA]</scope>
    <source>
        <strain evidence="7 8">CBS 101075</strain>
    </source>
</reference>
<feature type="transmembrane region" description="Helical" evidence="6">
    <location>
        <begin position="366"/>
        <end position="387"/>
    </location>
</feature>
<dbReference type="Proteomes" id="UP000283841">
    <property type="component" value="Unassembled WGS sequence"/>
</dbReference>
<evidence type="ECO:0000256" key="4">
    <source>
        <dbReference type="ARBA" id="ARBA00023136"/>
    </source>
</evidence>
<feature type="compositionally biased region" description="Acidic residues" evidence="5">
    <location>
        <begin position="196"/>
        <end position="206"/>
    </location>
</feature>
<keyword evidence="8" id="KW-1185">Reference proteome</keyword>
<feature type="transmembrane region" description="Helical" evidence="6">
    <location>
        <begin position="52"/>
        <end position="68"/>
    </location>
</feature>
<protein>
    <submittedName>
        <fullName evidence="7">Auxin efflux carrier superfamily</fullName>
    </submittedName>
</protein>
<comment type="subcellular location">
    <subcellularLocation>
        <location evidence="1">Membrane</location>
        <topology evidence="1">Multi-pass membrane protein</topology>
    </subcellularLocation>
</comment>
<sequence>MTSSDGILEPFLGALQACVSVLFTLFWGLVARRMKLLKEQSIKDLSGLGVRVFLPALIVVNLGSQLHLDTALDYIPVLVWSTAYTVLSILMSHFITKLLRLPPWVTPACAFNNTTSLPLFLMQSLESAGSLKLILPDGKSMSDAVEQAQSYFLVCAVISKVIAYATGPRMLQNGRGGDDQDEENQQNGGQNNQDTEPSEEQLDEETPLLPESVHKAGHKMVSPFKHGANYVFSLFPRRVKQELVSVDSPFVDTAILCALTGTILGLVPPLHKAFFDPYDEGGIFNAWLTASVKNVGKLFTTSQVFVVGAKLGVSFERMKRSEGSGKVPKRAILTIFLIRLVIWPAISISLIYALALKTGLVRNNPILWFTMMLMPAGPPALIISGLAEFAKVSEVEKFAVAKVLAIMYGLSPFFCLTITGALKATQAVLEHKS</sequence>
<dbReference type="VEuPathDB" id="FungiDB:C8Q69DRAFT_488780"/>
<evidence type="ECO:0000256" key="2">
    <source>
        <dbReference type="ARBA" id="ARBA00022692"/>
    </source>
</evidence>
<gene>
    <name evidence="7" type="ORF">C8Q69DRAFT_488780</name>
</gene>
<feature type="transmembrane region" description="Helical" evidence="6">
    <location>
        <begin position="399"/>
        <end position="422"/>
    </location>
</feature>
<dbReference type="GO" id="GO:0016020">
    <property type="term" value="C:membrane"/>
    <property type="evidence" value="ECO:0007669"/>
    <property type="project" value="UniProtKB-SubCell"/>
</dbReference>
<evidence type="ECO:0000313" key="8">
    <source>
        <dbReference type="Proteomes" id="UP000283841"/>
    </source>
</evidence>
<dbReference type="Pfam" id="PF03547">
    <property type="entry name" value="Mem_trans"/>
    <property type="match status" value="1"/>
</dbReference>
<keyword evidence="4 6" id="KW-0472">Membrane</keyword>
<evidence type="ECO:0000256" key="5">
    <source>
        <dbReference type="SAM" id="MobiDB-lite"/>
    </source>
</evidence>
<dbReference type="GO" id="GO:0055085">
    <property type="term" value="P:transmembrane transport"/>
    <property type="evidence" value="ECO:0007669"/>
    <property type="project" value="InterPro"/>
</dbReference>
<feature type="region of interest" description="Disordered" evidence="5">
    <location>
        <begin position="172"/>
        <end position="206"/>
    </location>
</feature>
<keyword evidence="2 6" id="KW-0812">Transmembrane</keyword>
<evidence type="ECO:0000256" key="3">
    <source>
        <dbReference type="ARBA" id="ARBA00022989"/>
    </source>
</evidence>
<dbReference type="InterPro" id="IPR004776">
    <property type="entry name" value="Mem_transp_PIN-like"/>
</dbReference>
<feature type="transmembrane region" description="Helical" evidence="6">
    <location>
        <begin position="12"/>
        <end position="31"/>
    </location>
</feature>
<evidence type="ECO:0000313" key="7">
    <source>
        <dbReference type="EMBL" id="RWQ91998.1"/>
    </source>
</evidence>
<evidence type="ECO:0000256" key="1">
    <source>
        <dbReference type="ARBA" id="ARBA00004141"/>
    </source>
</evidence>
<feature type="transmembrane region" description="Helical" evidence="6">
    <location>
        <begin position="74"/>
        <end position="95"/>
    </location>
</feature>
<dbReference type="PANTHER" id="PTHR31794">
    <property type="entry name" value="AUXIN EFFLUX TRANSPORTER FAMILY PROTEIN (EUROFUNG)"/>
    <property type="match status" value="1"/>
</dbReference>
<organism evidence="7 8">
    <name type="scientific">Byssochlamys spectabilis</name>
    <name type="common">Paecilomyces variotii</name>
    <dbReference type="NCBI Taxonomy" id="264951"/>
    <lineage>
        <taxon>Eukaryota</taxon>
        <taxon>Fungi</taxon>
        <taxon>Dikarya</taxon>
        <taxon>Ascomycota</taxon>
        <taxon>Pezizomycotina</taxon>
        <taxon>Eurotiomycetes</taxon>
        <taxon>Eurotiomycetidae</taxon>
        <taxon>Eurotiales</taxon>
        <taxon>Thermoascaceae</taxon>
        <taxon>Paecilomyces</taxon>
    </lineage>
</organism>
<feature type="compositionally biased region" description="Low complexity" evidence="5">
    <location>
        <begin position="185"/>
        <end position="194"/>
    </location>
</feature>
<dbReference type="EMBL" id="RCNU01000015">
    <property type="protein sequence ID" value="RWQ91998.1"/>
    <property type="molecule type" value="Genomic_DNA"/>
</dbReference>
<dbReference type="STRING" id="264951.A0A443HJI1"/>
<dbReference type="PANTHER" id="PTHR31794:SF4">
    <property type="entry name" value="AUXIN EFFLUX TRANSPORTER FAMILY PROTEIN (EUROFUNG)"/>
    <property type="match status" value="1"/>
</dbReference>
<keyword evidence="3 6" id="KW-1133">Transmembrane helix</keyword>
<comment type="caution">
    <text evidence="7">The sequence shown here is derived from an EMBL/GenBank/DDBJ whole genome shotgun (WGS) entry which is preliminary data.</text>
</comment>
<dbReference type="GO" id="GO:0005783">
    <property type="term" value="C:endoplasmic reticulum"/>
    <property type="evidence" value="ECO:0007669"/>
    <property type="project" value="TreeGrafter"/>
</dbReference>
<evidence type="ECO:0000256" key="6">
    <source>
        <dbReference type="SAM" id="Phobius"/>
    </source>
</evidence>
<dbReference type="GeneID" id="39601348"/>
<accession>A0A443HJI1</accession>
<feature type="transmembrane region" description="Helical" evidence="6">
    <location>
        <begin position="331"/>
        <end position="354"/>
    </location>
</feature>
<dbReference type="AlphaFoldDB" id="A0A443HJI1"/>
<name>A0A443HJI1_BYSSP</name>
<proteinExistence type="predicted"/>
<dbReference type="RefSeq" id="XP_028481643.1">
    <property type="nucleotide sequence ID" value="XM_028632071.1"/>
</dbReference>